<sequence length="190" mass="21283">MDSESIGRLFQAAAKGDAAAWKALVERLSPLVWSVARAHGLSDADACEAYQTTWFRLAQHLDRIRDPERVSTWLATTARNECLKLIRSGRKLVASDTESFERIPDDRTPESVFIEDEEARDEAERHRQLWQAFRELGDKCQQLLRVLIGSPPHSYQEAAAALGLAIGSIGPMRQRCLRQLRLLLTGGGNS</sequence>
<evidence type="ECO:0000313" key="8">
    <source>
        <dbReference type="Proteomes" id="UP000530928"/>
    </source>
</evidence>
<dbReference type="Proteomes" id="UP000530928">
    <property type="component" value="Unassembled WGS sequence"/>
</dbReference>
<dbReference type="GO" id="GO:0006352">
    <property type="term" value="P:DNA-templated transcription initiation"/>
    <property type="evidence" value="ECO:0007669"/>
    <property type="project" value="InterPro"/>
</dbReference>
<dbReference type="EMBL" id="JACDUR010000002">
    <property type="protein sequence ID" value="MBA2891033.1"/>
    <property type="molecule type" value="Genomic_DNA"/>
</dbReference>
<dbReference type="SUPFAM" id="SSF88946">
    <property type="entry name" value="Sigma2 domain of RNA polymerase sigma factors"/>
    <property type="match status" value="1"/>
</dbReference>
<dbReference type="InterPro" id="IPR014284">
    <property type="entry name" value="RNA_pol_sigma-70_dom"/>
</dbReference>
<dbReference type="Gene3D" id="1.10.10.10">
    <property type="entry name" value="Winged helix-like DNA-binding domain superfamily/Winged helix DNA-binding domain"/>
    <property type="match status" value="1"/>
</dbReference>
<gene>
    <name evidence="7" type="ORF">HNR30_002374</name>
</gene>
<feature type="domain" description="RNA polymerase sigma-70 region 2" evidence="6">
    <location>
        <begin position="24"/>
        <end position="90"/>
    </location>
</feature>
<keyword evidence="4" id="KW-0238">DNA-binding</keyword>
<dbReference type="InterPro" id="IPR013324">
    <property type="entry name" value="RNA_pol_sigma_r3/r4-like"/>
</dbReference>
<evidence type="ECO:0000256" key="3">
    <source>
        <dbReference type="ARBA" id="ARBA00023082"/>
    </source>
</evidence>
<name>A0A7W0CH37_9ACTN</name>
<reference evidence="7 8" key="1">
    <citation type="submission" date="2020-07" db="EMBL/GenBank/DDBJ databases">
        <title>Genomic Encyclopedia of Type Strains, Phase IV (KMG-IV): sequencing the most valuable type-strain genomes for metagenomic binning, comparative biology and taxonomic classification.</title>
        <authorList>
            <person name="Goeker M."/>
        </authorList>
    </citation>
    <scope>NUCLEOTIDE SEQUENCE [LARGE SCALE GENOMIC DNA]</scope>
    <source>
        <strain evidence="7 8">DSM 45533</strain>
    </source>
</reference>
<accession>A0A7W0CH37</accession>
<dbReference type="InterPro" id="IPR039425">
    <property type="entry name" value="RNA_pol_sigma-70-like"/>
</dbReference>
<dbReference type="InterPro" id="IPR007627">
    <property type="entry name" value="RNA_pol_sigma70_r2"/>
</dbReference>
<evidence type="ECO:0000256" key="1">
    <source>
        <dbReference type="ARBA" id="ARBA00010641"/>
    </source>
</evidence>
<dbReference type="GO" id="GO:0016987">
    <property type="term" value="F:sigma factor activity"/>
    <property type="evidence" value="ECO:0007669"/>
    <property type="project" value="UniProtKB-KW"/>
</dbReference>
<dbReference type="AlphaFoldDB" id="A0A7W0CH37"/>
<keyword evidence="5" id="KW-0804">Transcription</keyword>
<evidence type="ECO:0000313" key="7">
    <source>
        <dbReference type="EMBL" id="MBA2891033.1"/>
    </source>
</evidence>
<dbReference type="PANTHER" id="PTHR43133:SF8">
    <property type="entry name" value="RNA POLYMERASE SIGMA FACTOR HI_1459-RELATED"/>
    <property type="match status" value="1"/>
</dbReference>
<dbReference type="Pfam" id="PF04542">
    <property type="entry name" value="Sigma70_r2"/>
    <property type="match status" value="1"/>
</dbReference>
<dbReference type="Gene3D" id="1.10.1740.10">
    <property type="match status" value="1"/>
</dbReference>
<dbReference type="NCBIfam" id="TIGR02937">
    <property type="entry name" value="sigma70-ECF"/>
    <property type="match status" value="1"/>
</dbReference>
<dbReference type="RefSeq" id="WP_181609792.1">
    <property type="nucleotide sequence ID" value="NZ_BAABAM010000012.1"/>
</dbReference>
<comment type="caution">
    <text evidence="7">The sequence shown here is derived from an EMBL/GenBank/DDBJ whole genome shotgun (WGS) entry which is preliminary data.</text>
</comment>
<evidence type="ECO:0000259" key="6">
    <source>
        <dbReference type="Pfam" id="PF04542"/>
    </source>
</evidence>
<dbReference type="SUPFAM" id="SSF88659">
    <property type="entry name" value="Sigma3 and sigma4 domains of RNA polymerase sigma factors"/>
    <property type="match status" value="1"/>
</dbReference>
<evidence type="ECO:0000256" key="2">
    <source>
        <dbReference type="ARBA" id="ARBA00023015"/>
    </source>
</evidence>
<dbReference type="GO" id="GO:0003677">
    <property type="term" value="F:DNA binding"/>
    <property type="evidence" value="ECO:0007669"/>
    <property type="project" value="UniProtKB-KW"/>
</dbReference>
<comment type="similarity">
    <text evidence="1">Belongs to the sigma-70 factor family. ECF subfamily.</text>
</comment>
<dbReference type="InterPro" id="IPR013325">
    <property type="entry name" value="RNA_pol_sigma_r2"/>
</dbReference>
<organism evidence="7 8">
    <name type="scientific">Nonomuraea soli</name>
    <dbReference type="NCBI Taxonomy" id="1032476"/>
    <lineage>
        <taxon>Bacteria</taxon>
        <taxon>Bacillati</taxon>
        <taxon>Actinomycetota</taxon>
        <taxon>Actinomycetes</taxon>
        <taxon>Streptosporangiales</taxon>
        <taxon>Streptosporangiaceae</taxon>
        <taxon>Nonomuraea</taxon>
    </lineage>
</organism>
<keyword evidence="2" id="KW-0805">Transcription regulation</keyword>
<evidence type="ECO:0000256" key="4">
    <source>
        <dbReference type="ARBA" id="ARBA00023125"/>
    </source>
</evidence>
<dbReference type="PANTHER" id="PTHR43133">
    <property type="entry name" value="RNA POLYMERASE ECF-TYPE SIGMA FACTO"/>
    <property type="match status" value="1"/>
</dbReference>
<keyword evidence="8" id="KW-1185">Reference proteome</keyword>
<proteinExistence type="inferred from homology"/>
<keyword evidence="3" id="KW-0731">Sigma factor</keyword>
<dbReference type="InterPro" id="IPR036388">
    <property type="entry name" value="WH-like_DNA-bd_sf"/>
</dbReference>
<protein>
    <submittedName>
        <fullName evidence="7">RNA polymerase sigma factor (Sigma-70 family)</fullName>
    </submittedName>
</protein>
<evidence type="ECO:0000256" key="5">
    <source>
        <dbReference type="ARBA" id="ARBA00023163"/>
    </source>
</evidence>